<gene>
    <name evidence="1" type="ORF">N7469_004910</name>
</gene>
<comment type="caution">
    <text evidence="1">The sequence shown here is derived from an EMBL/GenBank/DDBJ whole genome shotgun (WGS) entry which is preliminary data.</text>
</comment>
<dbReference type="GeneID" id="81382997"/>
<keyword evidence="2" id="KW-1185">Reference proteome</keyword>
<dbReference type="CDD" id="cd00457">
    <property type="entry name" value="PEBP"/>
    <property type="match status" value="1"/>
</dbReference>
<accession>A0A9W9P5K5</accession>
<dbReference type="RefSeq" id="XP_056503242.1">
    <property type="nucleotide sequence ID" value="XM_056643830.1"/>
</dbReference>
<evidence type="ECO:0000313" key="2">
    <source>
        <dbReference type="Proteomes" id="UP001147733"/>
    </source>
</evidence>
<proteinExistence type="predicted"/>
<dbReference type="OrthoDB" id="10251855at2759"/>
<dbReference type="InterPro" id="IPR036610">
    <property type="entry name" value="PEBP-like_sf"/>
</dbReference>
<reference evidence="1" key="2">
    <citation type="journal article" date="2023" name="IMA Fungus">
        <title>Comparative genomic study of the Penicillium genus elucidates a diverse pangenome and 15 lateral gene transfer events.</title>
        <authorList>
            <person name="Petersen C."/>
            <person name="Sorensen T."/>
            <person name="Nielsen M.R."/>
            <person name="Sondergaard T.E."/>
            <person name="Sorensen J.L."/>
            <person name="Fitzpatrick D.A."/>
            <person name="Frisvad J.C."/>
            <person name="Nielsen K.L."/>
        </authorList>
    </citation>
    <scope>NUCLEOTIDE SEQUENCE</scope>
    <source>
        <strain evidence="1">IBT 23319</strain>
    </source>
</reference>
<dbReference type="PANTHER" id="PTHR30289:SF1">
    <property type="entry name" value="PEBP (PHOSPHATIDYLETHANOLAMINE-BINDING PROTEIN) FAMILY PROTEIN"/>
    <property type="match status" value="1"/>
</dbReference>
<dbReference type="AlphaFoldDB" id="A0A9W9P5K5"/>
<evidence type="ECO:0000313" key="1">
    <source>
        <dbReference type="EMBL" id="KAJ5235742.1"/>
    </source>
</evidence>
<sequence>MSAYIEYGLSRLFSNAKGRDARLFTKGPAFNQFPKPTITITSETASGSQLHVDQSAEGAGHFPSLSWPAASPETKEFLLVSEDSDAPLPNPIIHGIYYGIPVITTAVTNADFEAVDGEYMLKGGFRYGKNRRGNIYIPPRPLLGHGEHRYFFTLVALSRGIDASKLSSLPTIEEIAKAIDGSVVGWGEWIGVYERKWE</sequence>
<evidence type="ECO:0008006" key="3">
    <source>
        <dbReference type="Google" id="ProtNLM"/>
    </source>
</evidence>
<dbReference type="PANTHER" id="PTHR30289">
    <property type="entry name" value="UNCHARACTERIZED PROTEIN YBCL-RELATED"/>
    <property type="match status" value="1"/>
</dbReference>
<dbReference type="InterPro" id="IPR049556">
    <property type="entry name" value="PhiB"/>
</dbReference>
<dbReference type="Gene3D" id="3.90.280.10">
    <property type="entry name" value="PEBP-like"/>
    <property type="match status" value="1"/>
</dbReference>
<dbReference type="Proteomes" id="UP001147733">
    <property type="component" value="Unassembled WGS sequence"/>
</dbReference>
<dbReference type="Pfam" id="PF01161">
    <property type="entry name" value="PBP"/>
    <property type="match status" value="1"/>
</dbReference>
<dbReference type="InterPro" id="IPR008914">
    <property type="entry name" value="PEBP"/>
</dbReference>
<protein>
    <recommendedName>
        <fullName evidence="3">PEBP-like protein</fullName>
    </recommendedName>
</protein>
<reference evidence="1" key="1">
    <citation type="submission" date="2022-11" db="EMBL/GenBank/DDBJ databases">
        <authorList>
            <person name="Petersen C."/>
        </authorList>
    </citation>
    <scope>NUCLEOTIDE SEQUENCE</scope>
    <source>
        <strain evidence="1">IBT 23319</strain>
    </source>
</reference>
<dbReference type="EMBL" id="JAPQKT010000003">
    <property type="protein sequence ID" value="KAJ5235742.1"/>
    <property type="molecule type" value="Genomic_DNA"/>
</dbReference>
<organism evidence="1 2">
    <name type="scientific">Penicillium citrinum</name>
    <dbReference type="NCBI Taxonomy" id="5077"/>
    <lineage>
        <taxon>Eukaryota</taxon>
        <taxon>Fungi</taxon>
        <taxon>Dikarya</taxon>
        <taxon>Ascomycota</taxon>
        <taxon>Pezizomycotina</taxon>
        <taxon>Eurotiomycetes</taxon>
        <taxon>Eurotiomycetidae</taxon>
        <taxon>Eurotiales</taxon>
        <taxon>Aspergillaceae</taxon>
        <taxon>Penicillium</taxon>
    </lineage>
</organism>
<name>A0A9W9P5K5_PENCI</name>
<dbReference type="SUPFAM" id="SSF49777">
    <property type="entry name" value="PEBP-like"/>
    <property type="match status" value="1"/>
</dbReference>